<dbReference type="AlphaFoldDB" id="A0A931NJP9"/>
<evidence type="ECO:0000313" key="1">
    <source>
        <dbReference type="EMBL" id="MBH9578870.1"/>
    </source>
</evidence>
<dbReference type="EMBL" id="JAEDAK010000015">
    <property type="protein sequence ID" value="MBH9578870.1"/>
    <property type="molecule type" value="Genomic_DNA"/>
</dbReference>
<name>A0A931NJP9_9BURK</name>
<accession>A0A931NJP9</accession>
<sequence>MPPPKLRLDSALQRLFAQPHEHGFYQALRLLERSLALHQGLSSDAAMQRLRFRNSLHMGFPASEMAALRALPAPGESTASTEATTLAGVEITPAFIGFTGATGTLPSFYTELIALREQQKDGAARAFLDLFLQRSAVQLYQAWRKSRLALRYEQDRRRHFTPMLLSIAGVGQEALRERLRAPEGGVADETLAFYAGRLQQRPVSRATLEQLLAHYFGVCVRVDEFVGRWFTLAPEQQTCVGLAGAGLNQGALVGARVWQRDQRLRITLGPLSRARLQRFLPGQPGALALREWLQLLVGLTLELEIRLTLRAEDVMPTQLHSRTAHEQQQGRLGYDNFLVTRPQIQDRSEPGYCLLAA</sequence>
<evidence type="ECO:0000313" key="2">
    <source>
        <dbReference type="Proteomes" id="UP000613266"/>
    </source>
</evidence>
<dbReference type="PANTHER" id="PTHR35564">
    <property type="match status" value="1"/>
</dbReference>
<dbReference type="Pfam" id="PF06996">
    <property type="entry name" value="T6SS_TssG"/>
    <property type="match status" value="1"/>
</dbReference>
<reference evidence="1" key="1">
    <citation type="submission" date="2020-12" db="EMBL/GenBank/DDBJ databases">
        <title>The genome sequence of Inhella sp. 1Y17.</title>
        <authorList>
            <person name="Liu Y."/>
        </authorList>
    </citation>
    <scope>NUCLEOTIDE SEQUENCE</scope>
    <source>
        <strain evidence="1">1Y17</strain>
    </source>
</reference>
<dbReference type="Proteomes" id="UP000613266">
    <property type="component" value="Unassembled WGS sequence"/>
</dbReference>
<proteinExistence type="predicted"/>
<dbReference type="PANTHER" id="PTHR35564:SF4">
    <property type="entry name" value="CYTOPLASMIC PROTEIN"/>
    <property type="match status" value="1"/>
</dbReference>
<organism evidence="1 2">
    <name type="scientific">Inhella proteolytica</name>
    <dbReference type="NCBI Taxonomy" id="2795029"/>
    <lineage>
        <taxon>Bacteria</taxon>
        <taxon>Pseudomonadati</taxon>
        <taxon>Pseudomonadota</taxon>
        <taxon>Betaproteobacteria</taxon>
        <taxon>Burkholderiales</taxon>
        <taxon>Sphaerotilaceae</taxon>
        <taxon>Inhella</taxon>
    </lineage>
</organism>
<gene>
    <name evidence="1" type="primary">tssG</name>
    <name evidence="1" type="ORF">I7X39_18420</name>
</gene>
<keyword evidence="2" id="KW-1185">Reference proteome</keyword>
<comment type="caution">
    <text evidence="1">The sequence shown here is derived from an EMBL/GenBank/DDBJ whole genome shotgun (WGS) entry which is preliminary data.</text>
</comment>
<dbReference type="NCBIfam" id="TIGR03347">
    <property type="entry name" value="VI_chp_1"/>
    <property type="match status" value="1"/>
</dbReference>
<dbReference type="InterPro" id="IPR010732">
    <property type="entry name" value="T6SS_TssG-like"/>
</dbReference>
<protein>
    <submittedName>
        <fullName evidence="1">Type VI secretion system baseplate subunit TssG</fullName>
    </submittedName>
</protein>